<evidence type="ECO:0000256" key="8">
    <source>
        <dbReference type="ARBA" id="ARBA00022573"/>
    </source>
</evidence>
<feature type="transmembrane region" description="Helical" evidence="19">
    <location>
        <begin position="113"/>
        <end position="134"/>
    </location>
</feature>
<keyword evidence="10 19" id="KW-0812">Transmembrane</keyword>
<evidence type="ECO:0000256" key="12">
    <source>
        <dbReference type="ARBA" id="ARBA00022989"/>
    </source>
</evidence>
<name>A0A1L6FBF4_9RHOO</name>
<dbReference type="GO" id="GO:0051073">
    <property type="term" value="F:adenosylcobinamide-GDP ribazoletransferase activity"/>
    <property type="evidence" value="ECO:0007669"/>
    <property type="project" value="UniProtKB-UniRule"/>
</dbReference>
<comment type="function">
    <text evidence="14 19">Joins adenosylcobinamide-GDP and alpha-ribazole to generate adenosylcobalamin (Ado-cobalamin). Also synthesizes adenosylcobalamin 5'-phosphate from adenosylcobinamide-GDP and alpha-ribazole 5'-phosphate.</text>
</comment>
<evidence type="ECO:0000256" key="14">
    <source>
        <dbReference type="ARBA" id="ARBA00025228"/>
    </source>
</evidence>
<evidence type="ECO:0000256" key="17">
    <source>
        <dbReference type="ARBA" id="ARBA00048623"/>
    </source>
</evidence>
<evidence type="ECO:0000313" key="20">
    <source>
        <dbReference type="EMBL" id="APR04096.1"/>
    </source>
</evidence>
<evidence type="ECO:0000256" key="3">
    <source>
        <dbReference type="ARBA" id="ARBA00004663"/>
    </source>
</evidence>
<evidence type="ECO:0000256" key="16">
    <source>
        <dbReference type="ARBA" id="ARBA00032853"/>
    </source>
</evidence>
<organism evidence="20 21">
    <name type="scientific">Thauera chlorobenzoica</name>
    <dbReference type="NCBI Taxonomy" id="96773"/>
    <lineage>
        <taxon>Bacteria</taxon>
        <taxon>Pseudomonadati</taxon>
        <taxon>Pseudomonadota</taxon>
        <taxon>Betaproteobacteria</taxon>
        <taxon>Rhodocyclales</taxon>
        <taxon>Zoogloeaceae</taxon>
        <taxon>Thauera</taxon>
    </lineage>
</organism>
<dbReference type="RefSeq" id="WP_075149604.1">
    <property type="nucleotide sequence ID" value="NZ_CP018839.1"/>
</dbReference>
<evidence type="ECO:0000256" key="7">
    <source>
        <dbReference type="ARBA" id="ARBA00022475"/>
    </source>
</evidence>
<keyword evidence="11 19" id="KW-0460">Magnesium</keyword>
<comment type="cofactor">
    <cofactor evidence="1 19">
        <name>Mg(2+)</name>
        <dbReference type="ChEBI" id="CHEBI:18420"/>
    </cofactor>
</comment>
<dbReference type="NCBIfam" id="NF001277">
    <property type="entry name" value="PRK00235.1-3"/>
    <property type="match status" value="1"/>
</dbReference>
<gene>
    <name evidence="19" type="primary">cobS</name>
    <name evidence="20" type="ORF">Tchl_1237</name>
</gene>
<dbReference type="EMBL" id="CP018839">
    <property type="protein sequence ID" value="APR04096.1"/>
    <property type="molecule type" value="Genomic_DNA"/>
</dbReference>
<evidence type="ECO:0000256" key="13">
    <source>
        <dbReference type="ARBA" id="ARBA00023136"/>
    </source>
</evidence>
<comment type="caution">
    <text evidence="19">Lacks conserved residue(s) required for the propagation of feature annotation.</text>
</comment>
<evidence type="ECO:0000256" key="19">
    <source>
        <dbReference type="HAMAP-Rule" id="MF_00719"/>
    </source>
</evidence>
<dbReference type="OrthoDB" id="9794626at2"/>
<dbReference type="PANTHER" id="PTHR34148:SF1">
    <property type="entry name" value="ADENOSYLCOBINAMIDE-GDP RIBAZOLETRANSFERASE"/>
    <property type="match status" value="1"/>
</dbReference>
<comment type="pathway">
    <text evidence="3 19">Cofactor biosynthesis; adenosylcobalamin biosynthesis; adenosylcobalamin from cob(II)yrinate a,c-diamide: step 7/7.</text>
</comment>
<dbReference type="AlphaFoldDB" id="A0A1L6FBF4"/>
<dbReference type="GO" id="GO:0008818">
    <property type="term" value="F:cobalamin 5'-phosphate synthase activity"/>
    <property type="evidence" value="ECO:0007669"/>
    <property type="project" value="UniProtKB-UniRule"/>
</dbReference>
<dbReference type="Pfam" id="PF02654">
    <property type="entry name" value="CobS"/>
    <property type="match status" value="1"/>
</dbReference>
<evidence type="ECO:0000256" key="10">
    <source>
        <dbReference type="ARBA" id="ARBA00022692"/>
    </source>
</evidence>
<evidence type="ECO:0000256" key="6">
    <source>
        <dbReference type="ARBA" id="ARBA00015850"/>
    </source>
</evidence>
<keyword evidence="9 19" id="KW-0808">Transferase</keyword>
<dbReference type="STRING" id="96773.Tchl_1237"/>
<dbReference type="UniPathway" id="UPA00148">
    <property type="reaction ID" value="UER00238"/>
</dbReference>
<keyword evidence="8 19" id="KW-0169">Cobalamin biosynthesis</keyword>
<dbReference type="HAMAP" id="MF_00719">
    <property type="entry name" value="CobS"/>
    <property type="match status" value="1"/>
</dbReference>
<evidence type="ECO:0000256" key="5">
    <source>
        <dbReference type="ARBA" id="ARBA00013200"/>
    </source>
</evidence>
<dbReference type="Proteomes" id="UP000185739">
    <property type="component" value="Chromosome"/>
</dbReference>
<comment type="subcellular location">
    <subcellularLocation>
        <location evidence="2 19">Cell membrane</location>
        <topology evidence="2 19">Multi-pass membrane protein</topology>
    </subcellularLocation>
</comment>
<evidence type="ECO:0000256" key="15">
    <source>
        <dbReference type="ARBA" id="ARBA00032605"/>
    </source>
</evidence>
<evidence type="ECO:0000256" key="9">
    <source>
        <dbReference type="ARBA" id="ARBA00022679"/>
    </source>
</evidence>
<protein>
    <recommendedName>
        <fullName evidence="6 19">Adenosylcobinamide-GDP ribazoletransferase</fullName>
        <ecNumber evidence="5 19">2.7.8.26</ecNumber>
    </recommendedName>
    <alternativeName>
        <fullName evidence="16 19">Cobalamin synthase</fullName>
    </alternativeName>
    <alternativeName>
        <fullName evidence="15 19">Cobalamin-5'-phosphate synthase</fullName>
    </alternativeName>
</protein>
<evidence type="ECO:0000256" key="11">
    <source>
        <dbReference type="ARBA" id="ARBA00022842"/>
    </source>
</evidence>
<accession>A0A1L6FBF4</accession>
<dbReference type="InterPro" id="IPR003805">
    <property type="entry name" value="CobS"/>
</dbReference>
<dbReference type="GO" id="GO:0009236">
    <property type="term" value="P:cobalamin biosynthetic process"/>
    <property type="evidence" value="ECO:0007669"/>
    <property type="project" value="UniProtKB-UniRule"/>
</dbReference>
<keyword evidence="12 19" id="KW-1133">Transmembrane helix</keyword>
<keyword evidence="7 19" id="KW-1003">Cell membrane</keyword>
<keyword evidence="13 19" id="KW-0472">Membrane</keyword>
<proteinExistence type="inferred from homology"/>
<comment type="similarity">
    <text evidence="4 19">Belongs to the CobS family.</text>
</comment>
<dbReference type="PANTHER" id="PTHR34148">
    <property type="entry name" value="ADENOSYLCOBINAMIDE-GDP RIBAZOLETRANSFERASE"/>
    <property type="match status" value="1"/>
</dbReference>
<evidence type="ECO:0000256" key="18">
    <source>
        <dbReference type="ARBA" id="ARBA00049504"/>
    </source>
</evidence>
<evidence type="ECO:0000313" key="21">
    <source>
        <dbReference type="Proteomes" id="UP000185739"/>
    </source>
</evidence>
<dbReference type="GO" id="GO:0005886">
    <property type="term" value="C:plasma membrane"/>
    <property type="evidence" value="ECO:0007669"/>
    <property type="project" value="UniProtKB-SubCell"/>
</dbReference>
<comment type="catalytic activity">
    <reaction evidence="17 19">
        <text>alpha-ribazole + adenosylcob(III)inamide-GDP = adenosylcob(III)alamin + GMP + H(+)</text>
        <dbReference type="Rhea" id="RHEA:16049"/>
        <dbReference type="ChEBI" id="CHEBI:10329"/>
        <dbReference type="ChEBI" id="CHEBI:15378"/>
        <dbReference type="ChEBI" id="CHEBI:18408"/>
        <dbReference type="ChEBI" id="CHEBI:58115"/>
        <dbReference type="ChEBI" id="CHEBI:60487"/>
        <dbReference type="EC" id="2.7.8.26"/>
    </reaction>
</comment>
<comment type="catalytic activity">
    <reaction evidence="18 19">
        <text>alpha-ribazole 5'-phosphate + adenosylcob(III)inamide-GDP = adenosylcob(III)alamin 5'-phosphate + GMP + H(+)</text>
        <dbReference type="Rhea" id="RHEA:23560"/>
        <dbReference type="ChEBI" id="CHEBI:15378"/>
        <dbReference type="ChEBI" id="CHEBI:57918"/>
        <dbReference type="ChEBI" id="CHEBI:58115"/>
        <dbReference type="ChEBI" id="CHEBI:60487"/>
        <dbReference type="ChEBI" id="CHEBI:60493"/>
        <dbReference type="EC" id="2.7.8.26"/>
    </reaction>
</comment>
<feature type="transmembrane region" description="Helical" evidence="19">
    <location>
        <begin position="205"/>
        <end position="224"/>
    </location>
</feature>
<reference evidence="20 21" key="1">
    <citation type="submission" date="2016-12" db="EMBL/GenBank/DDBJ databases">
        <title>Complete genome sequence of Thauera chlorobenzoica, a Betaproteobacterium degrading haloaromatics anaerobically to CO2 and halides.</title>
        <authorList>
            <person name="Goris T."/>
            <person name="Mergelsberg M."/>
            <person name="Boll M."/>
        </authorList>
    </citation>
    <scope>NUCLEOTIDE SEQUENCE [LARGE SCALE GENOMIC DNA]</scope>
    <source>
        <strain evidence="20 21">3CB1</strain>
    </source>
</reference>
<evidence type="ECO:0000256" key="4">
    <source>
        <dbReference type="ARBA" id="ARBA00010561"/>
    </source>
</evidence>
<evidence type="ECO:0000256" key="1">
    <source>
        <dbReference type="ARBA" id="ARBA00001946"/>
    </source>
</evidence>
<keyword evidence="21" id="KW-1185">Reference proteome</keyword>
<dbReference type="EC" id="2.7.8.26" evidence="5 19"/>
<dbReference type="KEGG" id="tcl:Tchl_1237"/>
<evidence type="ECO:0000256" key="2">
    <source>
        <dbReference type="ARBA" id="ARBA00004651"/>
    </source>
</evidence>
<feature type="transmembrane region" description="Helical" evidence="19">
    <location>
        <begin position="38"/>
        <end position="60"/>
    </location>
</feature>
<sequence length="259" mass="27110">MRYQLELFFTALGFFTRLPVPAWVPWSTERLNHAARYFPLVGWVVGALGAVSYLVFALALPPALAVILSMAVTIRATGAFHEDGFADACDGLGGGWDKAQVLTIMKDSRIGSYGTVGIVLMLLAKAAALLELAAAGGGPAVALALFVAHPLSRLASTSLIHLLPYVREDETAKSKPLAKRLTPAELAIAAVFGLLPLAWLAPAQALAVLAAVAGVTAWAARMFVRRLGGYTGDLLGALQQAAELACYVGLLAGARMTAL</sequence>